<dbReference type="SUPFAM" id="SSF53098">
    <property type="entry name" value="Ribonuclease H-like"/>
    <property type="match status" value="1"/>
</dbReference>
<evidence type="ECO:0000256" key="1">
    <source>
        <dbReference type="ARBA" id="ARBA00004123"/>
    </source>
</evidence>
<gene>
    <name evidence="13" type="ORF">U9M48_003606</name>
</gene>
<keyword evidence="4 10" id="KW-0863">Zinc-finger</keyword>
<keyword evidence="8" id="KW-0804">Transcription</keyword>
<evidence type="ECO:0000256" key="10">
    <source>
        <dbReference type="PROSITE-ProRule" id="PRU00027"/>
    </source>
</evidence>
<proteinExistence type="predicted"/>
<dbReference type="Proteomes" id="UP001341281">
    <property type="component" value="Chromosome 01"/>
</dbReference>
<reference evidence="13 14" key="1">
    <citation type="submission" date="2024-02" db="EMBL/GenBank/DDBJ databases">
        <title>High-quality chromosome-scale genome assembly of Pensacola bahiagrass (Paspalum notatum Flugge var. saurae).</title>
        <authorList>
            <person name="Vega J.M."/>
            <person name="Podio M."/>
            <person name="Orjuela J."/>
            <person name="Siena L.A."/>
            <person name="Pessino S.C."/>
            <person name="Combes M.C."/>
            <person name="Mariac C."/>
            <person name="Albertini E."/>
            <person name="Pupilli F."/>
            <person name="Ortiz J.P.A."/>
            <person name="Leblanc O."/>
        </authorList>
    </citation>
    <scope>NUCLEOTIDE SEQUENCE [LARGE SCALE GENOMIC DNA]</scope>
    <source>
        <strain evidence="13">R1</strain>
        <tissue evidence="13">Leaf</tissue>
    </source>
</reference>
<feature type="region of interest" description="Disordered" evidence="11">
    <location>
        <begin position="544"/>
        <end position="564"/>
    </location>
</feature>
<evidence type="ECO:0000256" key="3">
    <source>
        <dbReference type="ARBA" id="ARBA00022723"/>
    </source>
</evidence>
<dbReference type="AlphaFoldDB" id="A0AAQ3PRG3"/>
<dbReference type="InterPro" id="IPR012337">
    <property type="entry name" value="RNaseH-like_sf"/>
</dbReference>
<dbReference type="GO" id="GO:0008270">
    <property type="term" value="F:zinc ion binding"/>
    <property type="evidence" value="ECO:0007669"/>
    <property type="project" value="UniProtKB-KW"/>
</dbReference>
<evidence type="ECO:0000256" key="2">
    <source>
        <dbReference type="ARBA" id="ARBA00011738"/>
    </source>
</evidence>
<sequence length="665" mass="76534">MDVERESVGTGTQFVEANFEMAVDQSQQTEGKSAENVIDLEKEDEKQQARKEIAPRSDMWNHFTKIKDDNNVLKAAKCNYCLRVLKADSNQHGTSALNKHFNACKRNPHKFAKDPKQGTLQATVGEAPSTWRFDQNALREAFAEMLIEDEQPFAFCDKSGFRKFMSKACPRFQVPSRRTCTRDIVRSYFQERAKLKKFFKDSCQRVSLTTDCWTSQQQNGYMTVTASFIDDNWTLHKKVISFFKVKGHKGEDIGKSLMKSLADWGLEKLMTATVDNGSANDSGIAYLRRQMQKNIIADGKYLHMRCAAHIINLIVRDGLKDVDLSVRRVRDAVRYIKNGTSRLVRFKEIAEEEKVDTKTFLRLDVPTRWNSTYLMLKAAIAYEKVFLRLAEEDISYVLELSEEREGMHGHPDEDDWHNARKMAEFLEHFYDLTVRVSSSLHVTSNTFFHEIGEILWHVNEMENDRGKDQERERGRGKGKEKEKENINLLIFVAAFLDPRYKLSLYYKITVEEIFGEENGQLVWAPINTCIQELFTEYKNMYAPSEERADVTDSNQSKGGPGNKLKEAVAKRMRMSNCPNNTTKSELHKYLSEDCEDTDKKIDILAWWKDNSHRLPVLAHMARDVLAIPVSTVASEPVFSTTGRILDDFRTSLTPFMLEAIVCAQD</sequence>
<dbReference type="Pfam" id="PF14372">
    <property type="entry name" value="hAT-like_RNase-H"/>
    <property type="match status" value="1"/>
</dbReference>
<dbReference type="GO" id="GO:0046983">
    <property type="term" value="F:protein dimerization activity"/>
    <property type="evidence" value="ECO:0007669"/>
    <property type="project" value="InterPro"/>
</dbReference>
<accession>A0AAQ3PRG3</accession>
<dbReference type="SMART" id="SM00614">
    <property type="entry name" value="ZnF_BED"/>
    <property type="match status" value="1"/>
</dbReference>
<name>A0AAQ3PRG3_PASNO</name>
<keyword evidence="9" id="KW-0539">Nucleus</keyword>
<evidence type="ECO:0000313" key="13">
    <source>
        <dbReference type="EMBL" id="WVZ52558.1"/>
    </source>
</evidence>
<dbReference type="Pfam" id="PF05699">
    <property type="entry name" value="Dimer_Tnp_hAT"/>
    <property type="match status" value="1"/>
</dbReference>
<protein>
    <recommendedName>
        <fullName evidence="12">BED-type domain-containing protein</fullName>
    </recommendedName>
</protein>
<keyword evidence="14" id="KW-1185">Reference proteome</keyword>
<dbReference type="GO" id="GO:0003677">
    <property type="term" value="F:DNA binding"/>
    <property type="evidence" value="ECO:0007669"/>
    <property type="project" value="UniProtKB-KW"/>
</dbReference>
<dbReference type="InterPro" id="IPR025525">
    <property type="entry name" value="hAT-like_transposase_RNase-H"/>
</dbReference>
<keyword evidence="7" id="KW-0238">DNA-binding</keyword>
<evidence type="ECO:0000256" key="7">
    <source>
        <dbReference type="ARBA" id="ARBA00023125"/>
    </source>
</evidence>
<dbReference type="EMBL" id="CP144745">
    <property type="protein sequence ID" value="WVZ52558.1"/>
    <property type="molecule type" value="Genomic_DNA"/>
</dbReference>
<evidence type="ECO:0000256" key="4">
    <source>
        <dbReference type="ARBA" id="ARBA00022771"/>
    </source>
</evidence>
<dbReference type="InterPro" id="IPR052035">
    <property type="entry name" value="ZnF_BED_domain_contain"/>
</dbReference>
<dbReference type="InterPro" id="IPR036236">
    <property type="entry name" value="Znf_C2H2_sf"/>
</dbReference>
<organism evidence="13 14">
    <name type="scientific">Paspalum notatum var. saurae</name>
    <dbReference type="NCBI Taxonomy" id="547442"/>
    <lineage>
        <taxon>Eukaryota</taxon>
        <taxon>Viridiplantae</taxon>
        <taxon>Streptophyta</taxon>
        <taxon>Embryophyta</taxon>
        <taxon>Tracheophyta</taxon>
        <taxon>Spermatophyta</taxon>
        <taxon>Magnoliopsida</taxon>
        <taxon>Liliopsida</taxon>
        <taxon>Poales</taxon>
        <taxon>Poaceae</taxon>
        <taxon>PACMAD clade</taxon>
        <taxon>Panicoideae</taxon>
        <taxon>Andropogonodae</taxon>
        <taxon>Paspaleae</taxon>
        <taxon>Paspalinae</taxon>
        <taxon>Paspalum</taxon>
    </lineage>
</organism>
<keyword evidence="5" id="KW-0862">Zinc</keyword>
<evidence type="ECO:0000256" key="11">
    <source>
        <dbReference type="SAM" id="MobiDB-lite"/>
    </source>
</evidence>
<dbReference type="Pfam" id="PF02892">
    <property type="entry name" value="zf-BED"/>
    <property type="match status" value="1"/>
</dbReference>
<comment type="subunit">
    <text evidence="2">Homodimer.</text>
</comment>
<dbReference type="PROSITE" id="PS50808">
    <property type="entry name" value="ZF_BED"/>
    <property type="match status" value="1"/>
</dbReference>
<dbReference type="InterPro" id="IPR003656">
    <property type="entry name" value="Znf_BED"/>
</dbReference>
<dbReference type="SUPFAM" id="SSF140996">
    <property type="entry name" value="Hermes dimerisation domain"/>
    <property type="match status" value="1"/>
</dbReference>
<evidence type="ECO:0000259" key="12">
    <source>
        <dbReference type="PROSITE" id="PS50808"/>
    </source>
</evidence>
<dbReference type="PANTHER" id="PTHR46481">
    <property type="entry name" value="ZINC FINGER BED DOMAIN-CONTAINING PROTEIN 4"/>
    <property type="match status" value="1"/>
</dbReference>
<comment type="subcellular location">
    <subcellularLocation>
        <location evidence="1">Nucleus</location>
    </subcellularLocation>
</comment>
<keyword evidence="6" id="KW-0805">Transcription regulation</keyword>
<feature type="domain" description="BED-type" evidence="12">
    <location>
        <begin position="54"/>
        <end position="116"/>
    </location>
</feature>
<evidence type="ECO:0000256" key="6">
    <source>
        <dbReference type="ARBA" id="ARBA00023015"/>
    </source>
</evidence>
<dbReference type="SUPFAM" id="SSF57667">
    <property type="entry name" value="beta-beta-alpha zinc fingers"/>
    <property type="match status" value="1"/>
</dbReference>
<evidence type="ECO:0000256" key="5">
    <source>
        <dbReference type="ARBA" id="ARBA00022833"/>
    </source>
</evidence>
<dbReference type="InterPro" id="IPR008906">
    <property type="entry name" value="HATC_C_dom"/>
</dbReference>
<evidence type="ECO:0000313" key="14">
    <source>
        <dbReference type="Proteomes" id="UP001341281"/>
    </source>
</evidence>
<keyword evidence="3" id="KW-0479">Metal-binding</keyword>
<evidence type="ECO:0000256" key="9">
    <source>
        <dbReference type="ARBA" id="ARBA00023242"/>
    </source>
</evidence>
<dbReference type="PANTHER" id="PTHR46481:SF7">
    <property type="entry name" value="ZINC FINGER BED DOMAIN-CONTAINING PROTEIN RICESLEEPER 2-LIKE"/>
    <property type="match status" value="1"/>
</dbReference>
<evidence type="ECO:0000256" key="8">
    <source>
        <dbReference type="ARBA" id="ARBA00023163"/>
    </source>
</evidence>
<dbReference type="GO" id="GO:0005634">
    <property type="term" value="C:nucleus"/>
    <property type="evidence" value="ECO:0007669"/>
    <property type="project" value="UniProtKB-SubCell"/>
</dbReference>